<dbReference type="InterPro" id="IPR006860">
    <property type="entry name" value="FecR"/>
</dbReference>
<dbReference type="PANTHER" id="PTHR38731">
    <property type="entry name" value="LIPL45-RELATED LIPOPROTEIN-RELATED"/>
    <property type="match status" value="1"/>
</dbReference>
<accession>A0ABS5FS48</accession>
<dbReference type="Pfam" id="PF04773">
    <property type="entry name" value="FecR"/>
    <property type="match status" value="1"/>
</dbReference>
<proteinExistence type="predicted"/>
<evidence type="ECO:0000313" key="3">
    <source>
        <dbReference type="Proteomes" id="UP001315278"/>
    </source>
</evidence>
<reference evidence="3" key="1">
    <citation type="journal article" date="2021" name="ISME J.">
        <title>Evolutionary origin and ecological implication of a unique nif island in free-living Bradyrhizobium lineages.</title>
        <authorList>
            <person name="Tao J."/>
        </authorList>
    </citation>
    <scope>NUCLEOTIDE SEQUENCE [LARGE SCALE GENOMIC DNA]</scope>
    <source>
        <strain evidence="3">SZCCT0434</strain>
    </source>
</reference>
<comment type="caution">
    <text evidence="2">The sequence shown here is derived from an EMBL/GenBank/DDBJ whole genome shotgun (WGS) entry which is preliminary data.</text>
</comment>
<sequence length="199" mass="21508">MHDRRWLLYCGALALPFVVALRLARAAEQVGSVEGVTGDAFAELESVRRMLDRAAPIFLNEEVATGVASRLAIRLGRNTMVRLGEQARLKIDRYIVDAGGEMTLRSGPMLFDGQPRRAGVQVRSPFALIAVRGTRFFAGPSNDRFGVFVARGSVRVSAAGQQVTLHEGEGTDVLSPGATPTPVKRWGSERIRAAFASVS</sequence>
<keyword evidence="3" id="KW-1185">Reference proteome</keyword>
<organism evidence="2 3">
    <name type="scientific">Bradyrhizobium jicamae</name>
    <dbReference type="NCBI Taxonomy" id="280332"/>
    <lineage>
        <taxon>Bacteria</taxon>
        <taxon>Pseudomonadati</taxon>
        <taxon>Pseudomonadota</taxon>
        <taxon>Alphaproteobacteria</taxon>
        <taxon>Hyphomicrobiales</taxon>
        <taxon>Nitrobacteraceae</taxon>
        <taxon>Bradyrhizobium</taxon>
    </lineage>
</organism>
<feature type="domain" description="FecR protein" evidence="1">
    <location>
        <begin position="62"/>
        <end position="155"/>
    </location>
</feature>
<protein>
    <submittedName>
        <fullName evidence="2">FecR domain-containing protein</fullName>
    </submittedName>
</protein>
<evidence type="ECO:0000259" key="1">
    <source>
        <dbReference type="Pfam" id="PF04773"/>
    </source>
</evidence>
<evidence type="ECO:0000313" key="2">
    <source>
        <dbReference type="EMBL" id="MBR0799639.1"/>
    </source>
</evidence>
<gene>
    <name evidence="2" type="ORF">JQ615_30130</name>
</gene>
<name>A0ABS5FS48_9BRAD</name>
<dbReference type="EMBL" id="JAFCJH010000041">
    <property type="protein sequence ID" value="MBR0799639.1"/>
    <property type="molecule type" value="Genomic_DNA"/>
</dbReference>
<dbReference type="Proteomes" id="UP001315278">
    <property type="component" value="Unassembled WGS sequence"/>
</dbReference>
<dbReference type="Gene3D" id="2.60.120.1440">
    <property type="match status" value="1"/>
</dbReference>
<dbReference type="PANTHER" id="PTHR38731:SF3">
    <property type="entry name" value="BLL6125 PROTEIN"/>
    <property type="match status" value="1"/>
</dbReference>
<dbReference type="RefSeq" id="WP_212494380.1">
    <property type="nucleotide sequence ID" value="NZ_JAFCJH010000041.1"/>
</dbReference>